<dbReference type="SUPFAM" id="SSF63600">
    <property type="entry name" value="Telomeric repeat binding factor (TRF) dimerisation domain"/>
    <property type="match status" value="1"/>
</dbReference>
<protein>
    <recommendedName>
        <fullName evidence="10">Telomeric repeat-binding factor</fullName>
    </recommendedName>
</protein>
<dbReference type="CDD" id="cd11660">
    <property type="entry name" value="SANT_TRF"/>
    <property type="match status" value="1"/>
</dbReference>
<keyword evidence="2" id="KW-0158">Chromosome</keyword>
<dbReference type="InterPro" id="IPR013867">
    <property type="entry name" value="Telomere_rpt-bd_fac_dimer_dom"/>
</dbReference>
<dbReference type="GeneTree" id="ENSGT00940000158316"/>
<reference evidence="14" key="1">
    <citation type="journal article" date="2010" name="Science">
        <title>The genome of the Western clawed frog Xenopus tropicalis.</title>
        <authorList>
            <person name="Hellsten U."/>
            <person name="Harland R.M."/>
            <person name="Gilchrist M.J."/>
            <person name="Hendrix D."/>
            <person name="Jurka J."/>
            <person name="Kapitonov V."/>
            <person name="Ovcharenko I."/>
            <person name="Putnam N.H."/>
            <person name="Shu S."/>
            <person name="Taher L."/>
            <person name="Blitz I.L."/>
            <person name="Blumberg B."/>
            <person name="Dichmann D.S."/>
            <person name="Dubchak I."/>
            <person name="Amaya E."/>
            <person name="Detter J.C."/>
            <person name="Fletcher R."/>
            <person name="Gerhard D.S."/>
            <person name="Goodstein D."/>
            <person name="Graves T."/>
            <person name="Grigoriev I.V."/>
            <person name="Grimwood J."/>
            <person name="Kawashima T."/>
            <person name="Lindquist E."/>
            <person name="Lucas S.M."/>
            <person name="Mead P.E."/>
            <person name="Mitros T."/>
            <person name="Ogino H."/>
            <person name="Ohta Y."/>
            <person name="Poliakov A.V."/>
            <person name="Pollet N."/>
            <person name="Robert J."/>
            <person name="Salamov A."/>
            <person name="Sater A.K."/>
            <person name="Schmutz J."/>
            <person name="Terry A."/>
            <person name="Vize P.D."/>
            <person name="Warren W.C."/>
            <person name="Wells D."/>
            <person name="Wills A."/>
            <person name="Wilson R.K."/>
            <person name="Zimmerman L.B."/>
            <person name="Zorn A.M."/>
            <person name="Grainger R."/>
            <person name="Grammer T."/>
            <person name="Khokha M.K."/>
            <person name="Richardson P.M."/>
            <person name="Rokhsar D.S."/>
        </authorList>
    </citation>
    <scope>NUCLEOTIDE SEQUENCE [LARGE SCALE GENOMIC DNA]</scope>
    <source>
        <strain evidence="14">Nigerian</strain>
    </source>
</reference>
<gene>
    <name evidence="14" type="primary">terf2</name>
</gene>
<dbReference type="InterPro" id="IPR017357">
    <property type="entry name" value="TERF1/2"/>
</dbReference>
<keyword evidence="5" id="KW-0832">Ubl conjugation</keyword>
<dbReference type="InterPro" id="IPR031902">
    <property type="entry name" value="TERF2_RBM"/>
</dbReference>
<comment type="subunit">
    <text evidence="10">Homodimer.</text>
</comment>
<dbReference type="PROSITE" id="PS50090">
    <property type="entry name" value="MYB_LIKE"/>
    <property type="match status" value="1"/>
</dbReference>
<comment type="function">
    <text evidence="10">Binds the telomeric double-stranded 5'-TTAGGG-3' repeat.</text>
</comment>
<dbReference type="InterPro" id="IPR036507">
    <property type="entry name" value="Telomere_rpt-bd_fac_dimer_sf"/>
</dbReference>
<dbReference type="Pfam" id="PF16772">
    <property type="entry name" value="TERF2_RBM"/>
    <property type="match status" value="1"/>
</dbReference>
<dbReference type="GO" id="GO:0003691">
    <property type="term" value="F:double-stranded telomeric DNA binding"/>
    <property type="evidence" value="ECO:0007669"/>
    <property type="project" value="UniProtKB-UniRule"/>
</dbReference>
<dbReference type="Gene3D" id="1.10.10.60">
    <property type="entry name" value="Homeodomain-like"/>
    <property type="match status" value="1"/>
</dbReference>
<dbReference type="Pfam" id="PF00249">
    <property type="entry name" value="Myb_DNA-binding"/>
    <property type="match status" value="1"/>
</dbReference>
<dbReference type="PANTHER" id="PTHR46833">
    <property type="entry name" value="TELOMERIC REPEAT-BINDING FACTOR 2 TERF2"/>
    <property type="match status" value="1"/>
</dbReference>
<dbReference type="FunFam" id="1.10.10.60:FF:000129">
    <property type="entry name" value="Telomeric repeat-binding factor 2"/>
    <property type="match status" value="1"/>
</dbReference>
<feature type="region of interest" description="Disordered" evidence="11">
    <location>
        <begin position="218"/>
        <end position="248"/>
    </location>
</feature>
<feature type="compositionally biased region" description="Polar residues" evidence="11">
    <location>
        <begin position="350"/>
        <end position="367"/>
    </location>
</feature>
<keyword evidence="3" id="KW-1017">Isopeptide bond</keyword>
<evidence type="ECO:0000256" key="10">
    <source>
        <dbReference type="PIRNR" id="PIRNR038016"/>
    </source>
</evidence>
<evidence type="ECO:0000256" key="5">
    <source>
        <dbReference type="ARBA" id="ARBA00022843"/>
    </source>
</evidence>
<evidence type="ECO:0000256" key="9">
    <source>
        <dbReference type="ARBA" id="ARBA00023306"/>
    </source>
</evidence>
<sequence length="473" mass="54945">MEMETNSTLEERRSPDSCKQLERTINQWVFDYYFHTAVEAFRSDRRKDFQEIRDIVSVLLHHPLEIKAQNDCKLRIMQCFSRIEEGEDPDCTFNEENNETPLESAVGLLDIIQKEMPLDEDLLRTNKQMVKEAAVLVCIKSQKFDQAIRILKKYISNNNKRKLRSDLQTIIREKNQNHPLIANFSFTTIKKMIYQLFEKHIELTAPVLLTMAKKEQKSQCLSEEPQTPPTEQERTTSQLQNESPRSSQVVSSEADCVISYGLSVLKSKFMSLCQEEDTDTMFRKLCETDFCRKETPIDIPVEKAGTHTEEPDSLISERKGKKLVVSLQQLVMKKDNQCINLSENANISHDSAHQNVSSAQKPQNPQITPKKRKLNSMLDGSDIVEEQDTWSEADELFKSKREENVKTNNTTTTNGKKQKWTHEETEWITKGVKKYGEGNWKDILKKFPFQNRTSVMIKDRWRTMKKLGIVPNN</sequence>
<evidence type="ECO:0000256" key="7">
    <source>
        <dbReference type="ARBA" id="ARBA00023125"/>
    </source>
</evidence>
<evidence type="ECO:0000313" key="14">
    <source>
        <dbReference type="Ensembl" id="ENSXETP00000059331"/>
    </source>
</evidence>
<dbReference type="SMART" id="SM00717">
    <property type="entry name" value="SANT"/>
    <property type="match status" value="1"/>
</dbReference>
<feature type="region of interest" description="Disordered" evidence="11">
    <location>
        <begin position="350"/>
        <end position="378"/>
    </location>
</feature>
<comment type="subcellular location">
    <subcellularLocation>
        <location evidence="1">Chromosome</location>
        <location evidence="1">Telomere</location>
    </subcellularLocation>
    <subcellularLocation>
        <location evidence="10">Nucleus</location>
    </subcellularLocation>
</comment>
<evidence type="ECO:0000256" key="11">
    <source>
        <dbReference type="SAM" id="MobiDB-lite"/>
    </source>
</evidence>
<evidence type="ECO:0000259" key="13">
    <source>
        <dbReference type="PROSITE" id="PS51294"/>
    </source>
</evidence>
<evidence type="ECO:0000259" key="12">
    <source>
        <dbReference type="PROSITE" id="PS50090"/>
    </source>
</evidence>
<dbReference type="FunCoup" id="A0A6I8PVF6">
    <property type="interactions" value="3228"/>
</dbReference>
<dbReference type="GO" id="GO:0000781">
    <property type="term" value="C:chromosome, telomeric region"/>
    <property type="evidence" value="ECO:0007669"/>
    <property type="project" value="UniProtKB-SubCell"/>
</dbReference>
<dbReference type="InParanoid" id="A0A6I8PVF6"/>
<dbReference type="Ensembl" id="ENSXETT00000063586">
    <property type="protein sequence ID" value="ENSXETP00000059331"/>
    <property type="gene ID" value="ENSXETG00000031339"/>
</dbReference>
<dbReference type="GO" id="GO:0042803">
    <property type="term" value="F:protein homodimerization activity"/>
    <property type="evidence" value="ECO:0007669"/>
    <property type="project" value="UniProtKB-UniRule"/>
</dbReference>
<dbReference type="PROSITE" id="PS51294">
    <property type="entry name" value="HTH_MYB"/>
    <property type="match status" value="1"/>
</dbReference>
<dbReference type="SUPFAM" id="SSF46689">
    <property type="entry name" value="Homeodomain-like"/>
    <property type="match status" value="1"/>
</dbReference>
<dbReference type="InterPro" id="IPR017930">
    <property type="entry name" value="Myb_dom"/>
</dbReference>
<dbReference type="PANTHER" id="PTHR46833:SF1">
    <property type="entry name" value="TELOMERIC REPEAT-BINDING FACTOR 2"/>
    <property type="match status" value="1"/>
</dbReference>
<dbReference type="CDD" id="cd11654">
    <property type="entry name" value="TRF2_RBM"/>
    <property type="match status" value="1"/>
</dbReference>
<organism evidence="14">
    <name type="scientific">Xenopus tropicalis</name>
    <name type="common">Western clawed frog</name>
    <name type="synonym">Silurana tropicalis</name>
    <dbReference type="NCBI Taxonomy" id="8364"/>
    <lineage>
        <taxon>Eukaryota</taxon>
        <taxon>Metazoa</taxon>
        <taxon>Chordata</taxon>
        <taxon>Craniata</taxon>
        <taxon>Vertebrata</taxon>
        <taxon>Euteleostomi</taxon>
        <taxon>Amphibia</taxon>
        <taxon>Batrachia</taxon>
        <taxon>Anura</taxon>
        <taxon>Pipoidea</taxon>
        <taxon>Pipidae</taxon>
        <taxon>Xenopodinae</taxon>
        <taxon>Xenopus</taxon>
        <taxon>Silurana</taxon>
    </lineage>
</organism>
<evidence type="ECO:0000256" key="2">
    <source>
        <dbReference type="ARBA" id="ARBA00022454"/>
    </source>
</evidence>
<keyword evidence="9 10" id="KW-0131">Cell cycle</keyword>
<dbReference type="PIRSF" id="PIRSF038016">
    <property type="entry name" value="Telomere_bd-1_Pin2"/>
    <property type="match status" value="1"/>
</dbReference>
<dbReference type="AlphaFoldDB" id="A0A6I8PVF6"/>
<evidence type="ECO:0000256" key="6">
    <source>
        <dbReference type="ARBA" id="ARBA00022895"/>
    </source>
</evidence>
<evidence type="ECO:0000256" key="8">
    <source>
        <dbReference type="ARBA" id="ARBA00023242"/>
    </source>
</evidence>
<evidence type="ECO:0000256" key="1">
    <source>
        <dbReference type="ARBA" id="ARBA00004574"/>
    </source>
</evidence>
<feature type="compositionally biased region" description="Polar residues" evidence="11">
    <location>
        <begin position="239"/>
        <end position="248"/>
    </location>
</feature>
<name>A0A6I8PVF6_XENTR</name>
<evidence type="ECO:0000256" key="3">
    <source>
        <dbReference type="ARBA" id="ARBA00022499"/>
    </source>
</evidence>
<feature type="domain" description="HTH myb-type" evidence="13">
    <location>
        <begin position="416"/>
        <end position="469"/>
    </location>
</feature>
<dbReference type="Bgee" id="ENSXETG00000031339">
    <property type="expression patterns" value="Expressed in egg cell and 13 other cell types or tissues"/>
</dbReference>
<dbReference type="InterPro" id="IPR030657">
    <property type="entry name" value="TERF2"/>
</dbReference>
<feature type="domain" description="Myb-like" evidence="12">
    <location>
        <begin position="412"/>
        <end position="465"/>
    </location>
</feature>
<dbReference type="GO" id="GO:0005654">
    <property type="term" value="C:nucleoplasm"/>
    <property type="evidence" value="ECO:0007669"/>
    <property type="project" value="UniProtKB-ARBA"/>
</dbReference>
<keyword evidence="7 10" id="KW-0238">DNA-binding</keyword>
<keyword evidence="8 10" id="KW-0539">Nucleus</keyword>
<dbReference type="FunFam" id="1.25.40.210:FF:000002">
    <property type="entry name" value="Telomeric repeat-binding factor 2"/>
    <property type="match status" value="1"/>
</dbReference>
<reference evidence="14" key="2">
    <citation type="submission" date="2020-05" db="UniProtKB">
        <authorList>
            <consortium name="Ensembl"/>
        </authorList>
    </citation>
    <scope>IDENTIFICATION</scope>
</reference>
<dbReference type="InterPro" id="IPR009057">
    <property type="entry name" value="Homeodomain-like_sf"/>
</dbReference>
<dbReference type="Gene3D" id="1.25.40.210">
    <property type="entry name" value="Telomere repeat-binding factor, dimerisation domain"/>
    <property type="match status" value="1"/>
</dbReference>
<dbReference type="GO" id="GO:0031848">
    <property type="term" value="P:protection from non-homologous end joining at telomere"/>
    <property type="evidence" value="ECO:0007669"/>
    <property type="project" value="InterPro"/>
</dbReference>
<accession>A0A6I8PVF6</accession>
<dbReference type="Pfam" id="PF08558">
    <property type="entry name" value="TRF"/>
    <property type="match status" value="1"/>
</dbReference>
<keyword evidence="4" id="KW-0597">Phosphoprotein</keyword>
<proteinExistence type="predicted"/>
<keyword evidence="6 10" id="KW-0779">Telomere</keyword>
<evidence type="ECO:0000256" key="4">
    <source>
        <dbReference type="ARBA" id="ARBA00022553"/>
    </source>
</evidence>
<dbReference type="InterPro" id="IPR001005">
    <property type="entry name" value="SANT/Myb"/>
</dbReference>